<evidence type="ECO:0000313" key="2">
    <source>
        <dbReference type="EMBL" id="KKK65531.1"/>
    </source>
</evidence>
<evidence type="ECO:0000256" key="1">
    <source>
        <dbReference type="SAM" id="MobiDB-lite"/>
    </source>
</evidence>
<protein>
    <submittedName>
        <fullName evidence="2">Uncharacterized protein</fullName>
    </submittedName>
</protein>
<sequence>MSEQQQQQQEEEQEQQKEKKQEQQEEQAPESFSMEDIEAAATAQGWSSDGAKGGGVNKTAWEFLQDGRNINVRKENERLTRQMDDVYKLIAERFDHQDQQDTNTHNLTIEEQIDVAVEAGEVDKVKELRKQLRAPPAKTPTVDANTEFVNGWMAENKWFGTDEVMTR</sequence>
<proteinExistence type="predicted"/>
<organism evidence="2">
    <name type="scientific">marine sediment metagenome</name>
    <dbReference type="NCBI Taxonomy" id="412755"/>
    <lineage>
        <taxon>unclassified sequences</taxon>
        <taxon>metagenomes</taxon>
        <taxon>ecological metagenomes</taxon>
    </lineage>
</organism>
<feature type="compositionally biased region" description="Basic and acidic residues" evidence="1">
    <location>
        <begin position="14"/>
        <end position="23"/>
    </location>
</feature>
<reference evidence="2" key="1">
    <citation type="journal article" date="2015" name="Nature">
        <title>Complex archaea that bridge the gap between prokaryotes and eukaryotes.</title>
        <authorList>
            <person name="Spang A."/>
            <person name="Saw J.H."/>
            <person name="Jorgensen S.L."/>
            <person name="Zaremba-Niedzwiedzka K."/>
            <person name="Martijn J."/>
            <person name="Lind A.E."/>
            <person name="van Eijk R."/>
            <person name="Schleper C."/>
            <person name="Guy L."/>
            <person name="Ettema T.J."/>
        </authorList>
    </citation>
    <scope>NUCLEOTIDE SEQUENCE</scope>
</reference>
<comment type="caution">
    <text evidence="2">The sequence shown here is derived from an EMBL/GenBank/DDBJ whole genome shotgun (WGS) entry which is preliminary data.</text>
</comment>
<gene>
    <name evidence="2" type="ORF">LCGC14_2973220</name>
</gene>
<feature type="non-terminal residue" evidence="2">
    <location>
        <position position="167"/>
    </location>
</feature>
<accession>A0A0F9A015</accession>
<name>A0A0F9A015_9ZZZZ</name>
<feature type="region of interest" description="Disordered" evidence="1">
    <location>
        <begin position="1"/>
        <end position="57"/>
    </location>
</feature>
<dbReference type="AlphaFoldDB" id="A0A0F9A015"/>
<dbReference type="EMBL" id="LAZR01060509">
    <property type="protein sequence ID" value="KKK65531.1"/>
    <property type="molecule type" value="Genomic_DNA"/>
</dbReference>
<feature type="compositionally biased region" description="Acidic residues" evidence="1">
    <location>
        <begin position="24"/>
        <end position="38"/>
    </location>
</feature>